<evidence type="ECO:0000256" key="3">
    <source>
        <dbReference type="ARBA" id="ARBA00022729"/>
    </source>
</evidence>
<proteinExistence type="inferred from homology"/>
<dbReference type="Pfam" id="PF00190">
    <property type="entry name" value="Cupin_1"/>
    <property type="match status" value="1"/>
</dbReference>
<dbReference type="PANTHER" id="PTHR31189:SF35">
    <property type="entry name" value="12S SEED STORAGE PROTEIN CRB"/>
    <property type="match status" value="1"/>
</dbReference>
<name>A0AAV8BSQ9_9POAL</name>
<keyword evidence="10" id="KW-1185">Reference proteome</keyword>
<dbReference type="InterPro" id="IPR022379">
    <property type="entry name" value="11S_seedstore_CS"/>
</dbReference>
<evidence type="ECO:0000256" key="1">
    <source>
        <dbReference type="ARBA" id="ARBA00007178"/>
    </source>
</evidence>
<keyword evidence="6 7" id="KW-1015">Disulfide bond</keyword>
<keyword evidence="5 7" id="KW-0708">Seed storage protein</keyword>
<dbReference type="CDD" id="cd02243">
    <property type="entry name" value="cupin_11S_legumin_C"/>
    <property type="match status" value="1"/>
</dbReference>
<dbReference type="Gene3D" id="2.60.120.10">
    <property type="entry name" value="Jelly Rolls"/>
    <property type="match status" value="3"/>
</dbReference>
<dbReference type="SUPFAM" id="SSF51182">
    <property type="entry name" value="RmlC-like cupins"/>
    <property type="match status" value="1"/>
</dbReference>
<dbReference type="GO" id="GO:0048316">
    <property type="term" value="P:seed development"/>
    <property type="evidence" value="ECO:0007669"/>
    <property type="project" value="UniProtKB-ARBA"/>
</dbReference>
<comment type="caution">
    <text evidence="9">The sequence shown here is derived from an EMBL/GenBank/DDBJ whole genome shotgun (WGS) entry which is preliminary data.</text>
</comment>
<evidence type="ECO:0000313" key="9">
    <source>
        <dbReference type="EMBL" id="KAJ4745749.1"/>
    </source>
</evidence>
<comment type="subunit">
    <text evidence="2 7">Hexamer; each subunit is composed of an acidic and a basic chain derived from a single precursor and linked by a disulfide bond.</text>
</comment>
<dbReference type="GO" id="GO:0045735">
    <property type="term" value="F:nutrient reservoir activity"/>
    <property type="evidence" value="ECO:0007669"/>
    <property type="project" value="UniProtKB-KW"/>
</dbReference>
<evidence type="ECO:0000259" key="8">
    <source>
        <dbReference type="SMART" id="SM00835"/>
    </source>
</evidence>
<gene>
    <name evidence="9" type="ORF">LUZ62_080154</name>
</gene>
<evidence type="ECO:0000256" key="7">
    <source>
        <dbReference type="RuleBase" id="RU003681"/>
    </source>
</evidence>
<evidence type="ECO:0000313" key="10">
    <source>
        <dbReference type="Proteomes" id="UP001140206"/>
    </source>
</evidence>
<dbReference type="SMART" id="SM00835">
    <property type="entry name" value="Cupin_1"/>
    <property type="match status" value="1"/>
</dbReference>
<dbReference type="Proteomes" id="UP001140206">
    <property type="component" value="Chromosome 5"/>
</dbReference>
<reference evidence="9" key="1">
    <citation type="submission" date="2022-08" db="EMBL/GenBank/DDBJ databases">
        <authorList>
            <person name="Marques A."/>
        </authorList>
    </citation>
    <scope>NUCLEOTIDE SEQUENCE</scope>
    <source>
        <strain evidence="9">RhyPub2mFocal</strain>
        <tissue evidence="9">Leaves</tissue>
    </source>
</reference>
<keyword evidence="4 7" id="KW-0758">Storage protein</keyword>
<dbReference type="InterPro" id="IPR011051">
    <property type="entry name" value="RmlC_Cupin_sf"/>
</dbReference>
<dbReference type="InterPro" id="IPR006044">
    <property type="entry name" value="11S_seedstore_pln"/>
</dbReference>
<accession>A0AAV8BSQ9</accession>
<dbReference type="EMBL" id="JAMFTS010000005">
    <property type="protein sequence ID" value="KAJ4745749.1"/>
    <property type="molecule type" value="Genomic_DNA"/>
</dbReference>
<dbReference type="AlphaFoldDB" id="A0AAV8BSQ9"/>
<protein>
    <submittedName>
        <fullName evidence="9">Glutelin</fullName>
    </submittedName>
</protein>
<dbReference type="PROSITE" id="PS00305">
    <property type="entry name" value="11S_SEED_STORAGE"/>
    <property type="match status" value="1"/>
</dbReference>
<comment type="function">
    <text evidence="7">Seed storage protein.</text>
</comment>
<dbReference type="PANTHER" id="PTHR31189">
    <property type="entry name" value="OS03G0336100 PROTEIN-RELATED"/>
    <property type="match status" value="1"/>
</dbReference>
<dbReference type="InterPro" id="IPR006045">
    <property type="entry name" value="Cupin_1"/>
</dbReference>
<dbReference type="PRINTS" id="PR00439">
    <property type="entry name" value="11SGLOBULIN"/>
</dbReference>
<evidence type="ECO:0000256" key="5">
    <source>
        <dbReference type="ARBA" id="ARBA00023129"/>
    </source>
</evidence>
<dbReference type="InterPro" id="IPR014710">
    <property type="entry name" value="RmlC-like_jellyroll"/>
</dbReference>
<comment type="similarity">
    <text evidence="1 7">Belongs to the 11S seed storage protein (globulins) family.</text>
</comment>
<evidence type="ECO:0000256" key="4">
    <source>
        <dbReference type="ARBA" id="ARBA00022761"/>
    </source>
</evidence>
<keyword evidence="3" id="KW-0732">Signal</keyword>
<evidence type="ECO:0000256" key="6">
    <source>
        <dbReference type="ARBA" id="ARBA00023157"/>
    </source>
</evidence>
<feature type="domain" description="Cupin type-1" evidence="8">
    <location>
        <begin position="180"/>
        <end position="330"/>
    </location>
</feature>
<dbReference type="FunFam" id="2.60.120.10:FF:000073">
    <property type="entry name" value="Glycinin G1"/>
    <property type="match status" value="1"/>
</dbReference>
<organism evidence="9 10">
    <name type="scientific">Rhynchospora pubera</name>
    <dbReference type="NCBI Taxonomy" id="906938"/>
    <lineage>
        <taxon>Eukaryota</taxon>
        <taxon>Viridiplantae</taxon>
        <taxon>Streptophyta</taxon>
        <taxon>Embryophyta</taxon>
        <taxon>Tracheophyta</taxon>
        <taxon>Spermatophyta</taxon>
        <taxon>Magnoliopsida</taxon>
        <taxon>Liliopsida</taxon>
        <taxon>Poales</taxon>
        <taxon>Cyperaceae</taxon>
        <taxon>Cyperoideae</taxon>
        <taxon>Rhynchosporeae</taxon>
        <taxon>Rhynchospora</taxon>
    </lineage>
</organism>
<dbReference type="InterPro" id="IPR050253">
    <property type="entry name" value="Seed_Storage-Functional"/>
</dbReference>
<evidence type="ECO:0000256" key="2">
    <source>
        <dbReference type="ARBA" id="ARBA00011818"/>
    </source>
</evidence>
<sequence>MVVSDTQNYQDFANTNLCTYVRIEPPFLQLQGCVAQVGVDGQSPWQSSRGFGPTQRACRFEQLSAFEPSRRVQSEAGITEYYEENNEQLRCAGLSALRRIIEPREALGVNQELVRRLQSVQVEQGLWLLRPTRSQEEHEQPEEYEPERYPEVGYEHWRPHYRGNFSNGLEENFCTLKIRHNINDPNRADIYNPRGGRITRVNSQKLPILNIVQLSATRGVLRRNTLLSPYWNINAHSLLYVTGGLGRVQIVNHQGKTVFDGQLRQKQILLIPQNYVVLKRADRQQQFEWVSFKTNHNAIVNQIVGKASTIRGLPLDVVRASYSLTIEQARRLKDNRREEVAFLTPRYLGTDEYQSEEYNPELQRDIDVSLAQVLDN</sequence>